<accession>A0A9D4MCY6</accession>
<keyword evidence="4" id="KW-0540">Nuclease</keyword>
<feature type="region of interest" description="Disordered" evidence="12">
    <location>
        <begin position="295"/>
        <end position="384"/>
    </location>
</feature>
<dbReference type="GO" id="GO:0000175">
    <property type="term" value="F:3'-5'-RNA exonuclease activity"/>
    <property type="evidence" value="ECO:0007669"/>
    <property type="project" value="TreeGrafter"/>
</dbReference>
<evidence type="ECO:0000256" key="11">
    <source>
        <dbReference type="RuleBase" id="RU003901"/>
    </source>
</evidence>
<dbReference type="Pfam" id="PF00773">
    <property type="entry name" value="RNB"/>
    <property type="match status" value="1"/>
</dbReference>
<feature type="region of interest" description="Disordered" evidence="12">
    <location>
        <begin position="253"/>
        <end position="279"/>
    </location>
</feature>
<dbReference type="SMART" id="SM00322">
    <property type="entry name" value="KH"/>
    <property type="match status" value="1"/>
</dbReference>
<dbReference type="Pfam" id="PF00013">
    <property type="entry name" value="KH_1"/>
    <property type="match status" value="1"/>
</dbReference>
<evidence type="ECO:0000256" key="4">
    <source>
        <dbReference type="ARBA" id="ARBA00022722"/>
    </source>
</evidence>
<dbReference type="Pfam" id="PF17849">
    <property type="entry name" value="OB_Dis3"/>
    <property type="match status" value="1"/>
</dbReference>
<dbReference type="Gene3D" id="3.30.1370.10">
    <property type="entry name" value="K Homology domain, type 1"/>
    <property type="match status" value="1"/>
</dbReference>
<evidence type="ECO:0000256" key="1">
    <source>
        <dbReference type="ARBA" id="ARBA00004496"/>
    </source>
</evidence>
<feature type="domain" description="K Homology" evidence="13">
    <location>
        <begin position="164"/>
        <end position="232"/>
    </location>
</feature>
<dbReference type="InterPro" id="IPR050180">
    <property type="entry name" value="RNR_Ribonuclease"/>
</dbReference>
<feature type="compositionally biased region" description="Polar residues" evidence="12">
    <location>
        <begin position="113"/>
        <end position="130"/>
    </location>
</feature>
<feature type="compositionally biased region" description="Basic and acidic residues" evidence="12">
    <location>
        <begin position="519"/>
        <end position="535"/>
    </location>
</feature>
<protein>
    <recommendedName>
        <fullName evidence="17">DIS3-like exonuclease 2</fullName>
    </recommendedName>
</protein>
<dbReference type="InterPro" id="IPR001900">
    <property type="entry name" value="RNase_II/R"/>
</dbReference>
<dbReference type="SMART" id="SM00955">
    <property type="entry name" value="RNB"/>
    <property type="match status" value="1"/>
</dbReference>
<dbReference type="PANTHER" id="PTHR23355">
    <property type="entry name" value="RIBONUCLEASE"/>
    <property type="match status" value="1"/>
</dbReference>
<comment type="similarity">
    <text evidence="2 11">Belongs to the RNR ribonuclease family.</text>
</comment>
<comment type="caution">
    <text evidence="15">The sequence shown here is derived from an EMBL/GenBank/DDBJ whole genome shotgun (WGS) entry which is preliminary data.</text>
</comment>
<keyword evidence="5" id="KW-0479">Metal-binding</keyword>
<sequence length="1061" mass="118553">MSVGQSVEGEYLGVSHECRRALLLALDLLDEKYMDEVDDLIDQKLLQAFPELLQYQGVEQAIFREMGSGGARDQSRNLRASPGRQYEMAYQLPKSGSAEQTTGQGKKGKKNRNQPLSPAAQHNESGQNSVGIKHKKNKNKGAENKPSTNVTITTPASSQESDPDVTSLEVTVPKAEHMFIVGPQRSHIREIREATGVKVIVPPYNSPSDKITLKGDKLQLGPALNLLFLRSQEAQMAFHRGASNQSPRFNESLMQGQGHNSAIGKHPDKTPAPPQGRHLSGENVYVVQDALDTERYKVKGKTPTSQGQVQRSDHKNWRQPGYHGSHQHGGGHHKGKGPHVPVYQEMAGHGHHMSHTPQKGHGGNQGQAQGSAGKGQGQRQRKRQQVFAEYLTREELSAGLKTGTLIEGAIRINPKNYEEAYVPHPDGTSDILISSFKHRNRALNGDVVAVQLLEEGEWKFNKDELASYENDLNKSSIGQNSDDEIVIEAEEIVEISVLNQPSHGGQKAATGSTPASQTPKRESSKGEDSKPDCSKGGKFTPKSRFTTLNDVMSGNSPVKKRLSCDQGNVDVKKMLQRTGKVVAIIERKHSRACTGQIRPMQDKHCGRALFAPNDHRMPRIMIPIENCPKDFLGRPDDYARNLFVARVTDWRSDSMMADGCLHKSLGEAGEVEPETEGMLIENGVDYDEFPQQALDCLPQNLPWRIPESEMEEREDFRRQCVFTIDPATARDLDDALSCEDLGNGRYKVGVHIADVSYFVDEETVLDRVAALRSTSVYLVHKVIPMLPRLLCEQLCSLNPDEDRLTFSVQWTITENGEIEDEWFGRSIIRSCVKLAYDHAQGFIEQPERDWGQQELPPLSKGYTVDDIKSRVLNLHKIAVKLRAGRMSSGALRLDQVKLQYSLDRETGLPNGYTVYQQKDSNKLVEEFMLLANMAVAHRINREFPDKALLRRHPPPQEKMLETLRDQCSALGIHIDTSSAGAFQRSLLNYYGEDDFSMARMQVLVALCSKPMQNAKYFCSGSIPDEHMYHHYALNVPLYTHFTSPIRRYPDILVHRLLAASL</sequence>
<evidence type="ECO:0000256" key="2">
    <source>
        <dbReference type="ARBA" id="ARBA00005785"/>
    </source>
</evidence>
<evidence type="ECO:0008006" key="17">
    <source>
        <dbReference type="Google" id="ProtNLM"/>
    </source>
</evidence>
<dbReference type="PROSITE" id="PS50084">
    <property type="entry name" value="KH_TYPE_1"/>
    <property type="match status" value="1"/>
</dbReference>
<feature type="compositionally biased region" description="Polar residues" evidence="12">
    <location>
        <begin position="543"/>
        <end position="556"/>
    </location>
</feature>
<evidence type="ECO:0000256" key="6">
    <source>
        <dbReference type="ARBA" id="ARBA00022801"/>
    </source>
</evidence>
<dbReference type="EMBL" id="JAIWYP010000002">
    <property type="protein sequence ID" value="KAH3874313.1"/>
    <property type="molecule type" value="Genomic_DNA"/>
</dbReference>
<dbReference type="InterPro" id="IPR022966">
    <property type="entry name" value="RNase_II/R_CS"/>
</dbReference>
<keyword evidence="7" id="KW-0269">Exonuclease</keyword>
<evidence type="ECO:0000313" key="15">
    <source>
        <dbReference type="EMBL" id="KAH3874313.1"/>
    </source>
</evidence>
<keyword evidence="9 10" id="KW-0694">RNA-binding</keyword>
<dbReference type="GO" id="GO:0006402">
    <property type="term" value="P:mRNA catabolic process"/>
    <property type="evidence" value="ECO:0007669"/>
    <property type="project" value="TreeGrafter"/>
</dbReference>
<dbReference type="Gene3D" id="2.40.50.700">
    <property type="match status" value="1"/>
</dbReference>
<keyword evidence="16" id="KW-1185">Reference proteome</keyword>
<comment type="subcellular location">
    <subcellularLocation>
        <location evidence="1">Cytoplasm</location>
    </subcellularLocation>
</comment>
<dbReference type="SUPFAM" id="SSF54791">
    <property type="entry name" value="Eukaryotic type KH-domain (KH-domain type I)"/>
    <property type="match status" value="1"/>
</dbReference>
<feature type="non-terminal residue" evidence="15">
    <location>
        <position position="1"/>
    </location>
</feature>
<dbReference type="PROSITE" id="PS01175">
    <property type="entry name" value="RIBONUCLEASE_II"/>
    <property type="match status" value="1"/>
</dbReference>
<feature type="compositionally biased region" description="Basic residues" evidence="12">
    <location>
        <begin position="325"/>
        <end position="337"/>
    </location>
</feature>
<evidence type="ECO:0000313" key="16">
    <source>
        <dbReference type="Proteomes" id="UP000828390"/>
    </source>
</evidence>
<feature type="domain" description="RNB" evidence="14">
    <location>
        <begin position="713"/>
        <end position="1061"/>
    </location>
</feature>
<name>A0A9D4MCY6_DREPO</name>
<evidence type="ECO:0000256" key="10">
    <source>
        <dbReference type="PROSITE-ProRule" id="PRU00117"/>
    </source>
</evidence>
<evidence type="ECO:0000256" key="5">
    <source>
        <dbReference type="ARBA" id="ARBA00022723"/>
    </source>
</evidence>
<dbReference type="GO" id="GO:0046872">
    <property type="term" value="F:metal ion binding"/>
    <property type="evidence" value="ECO:0007669"/>
    <property type="project" value="UniProtKB-KW"/>
</dbReference>
<evidence type="ECO:0000256" key="9">
    <source>
        <dbReference type="ARBA" id="ARBA00022884"/>
    </source>
</evidence>
<feature type="region of interest" description="Disordered" evidence="12">
    <location>
        <begin position="89"/>
        <end position="166"/>
    </location>
</feature>
<evidence type="ECO:0000256" key="12">
    <source>
        <dbReference type="SAM" id="MobiDB-lite"/>
    </source>
</evidence>
<dbReference type="InterPro" id="IPR033771">
    <property type="entry name" value="Rrp44_CSD1"/>
</dbReference>
<gene>
    <name evidence="15" type="ORF">DPMN_037555</name>
</gene>
<dbReference type="GO" id="GO:0000932">
    <property type="term" value="C:P-body"/>
    <property type="evidence" value="ECO:0007669"/>
    <property type="project" value="TreeGrafter"/>
</dbReference>
<dbReference type="AlphaFoldDB" id="A0A9D4MCY6"/>
<dbReference type="FunFam" id="2.40.50.700:FF:000003">
    <property type="entry name" value="DIS3-like exonuclease 2"/>
    <property type="match status" value="1"/>
</dbReference>
<evidence type="ECO:0000256" key="8">
    <source>
        <dbReference type="ARBA" id="ARBA00022842"/>
    </source>
</evidence>
<dbReference type="InterPro" id="IPR036612">
    <property type="entry name" value="KH_dom_type_1_sf"/>
</dbReference>
<dbReference type="GO" id="GO:0008266">
    <property type="term" value="F:poly(U) RNA binding"/>
    <property type="evidence" value="ECO:0007669"/>
    <property type="project" value="UniProtKB-ARBA"/>
</dbReference>
<keyword evidence="3" id="KW-0963">Cytoplasm</keyword>
<dbReference type="InterPro" id="IPR004088">
    <property type="entry name" value="KH_dom_type_1"/>
</dbReference>
<organism evidence="15 16">
    <name type="scientific">Dreissena polymorpha</name>
    <name type="common">Zebra mussel</name>
    <name type="synonym">Mytilus polymorpha</name>
    <dbReference type="NCBI Taxonomy" id="45954"/>
    <lineage>
        <taxon>Eukaryota</taxon>
        <taxon>Metazoa</taxon>
        <taxon>Spiralia</taxon>
        <taxon>Lophotrochozoa</taxon>
        <taxon>Mollusca</taxon>
        <taxon>Bivalvia</taxon>
        <taxon>Autobranchia</taxon>
        <taxon>Heteroconchia</taxon>
        <taxon>Euheterodonta</taxon>
        <taxon>Imparidentia</taxon>
        <taxon>Neoheterodontei</taxon>
        <taxon>Myida</taxon>
        <taxon>Dreissenoidea</taxon>
        <taxon>Dreissenidae</taxon>
        <taxon>Dreissena</taxon>
    </lineage>
</organism>
<dbReference type="InterPro" id="IPR012340">
    <property type="entry name" value="NA-bd_OB-fold"/>
</dbReference>
<evidence type="ECO:0000256" key="7">
    <source>
        <dbReference type="ARBA" id="ARBA00022839"/>
    </source>
</evidence>
<proteinExistence type="inferred from homology"/>
<evidence type="ECO:0000256" key="3">
    <source>
        <dbReference type="ARBA" id="ARBA00022490"/>
    </source>
</evidence>
<reference evidence="15" key="1">
    <citation type="journal article" date="2019" name="bioRxiv">
        <title>The Genome of the Zebra Mussel, Dreissena polymorpha: A Resource for Invasive Species Research.</title>
        <authorList>
            <person name="McCartney M.A."/>
            <person name="Auch B."/>
            <person name="Kono T."/>
            <person name="Mallez S."/>
            <person name="Zhang Y."/>
            <person name="Obille A."/>
            <person name="Becker A."/>
            <person name="Abrahante J.E."/>
            <person name="Garbe J."/>
            <person name="Badalamenti J.P."/>
            <person name="Herman A."/>
            <person name="Mangelson H."/>
            <person name="Liachko I."/>
            <person name="Sullivan S."/>
            <person name="Sone E.D."/>
            <person name="Koren S."/>
            <person name="Silverstein K.A.T."/>
            <person name="Beckman K.B."/>
            <person name="Gohl D.M."/>
        </authorList>
    </citation>
    <scope>NUCLEOTIDE SEQUENCE</scope>
    <source>
        <strain evidence="15">Duluth1</strain>
        <tissue evidence="15">Whole animal</tissue>
    </source>
</reference>
<reference evidence="15" key="2">
    <citation type="submission" date="2020-11" db="EMBL/GenBank/DDBJ databases">
        <authorList>
            <person name="McCartney M.A."/>
            <person name="Auch B."/>
            <person name="Kono T."/>
            <person name="Mallez S."/>
            <person name="Becker A."/>
            <person name="Gohl D.M."/>
            <person name="Silverstein K.A.T."/>
            <person name="Koren S."/>
            <person name="Bechman K.B."/>
            <person name="Herman A."/>
            <person name="Abrahante J.E."/>
            <person name="Garbe J."/>
        </authorList>
    </citation>
    <scope>NUCLEOTIDE SEQUENCE</scope>
    <source>
        <strain evidence="15">Duluth1</strain>
        <tissue evidence="15">Whole animal</tissue>
    </source>
</reference>
<dbReference type="InterPro" id="IPR041505">
    <property type="entry name" value="Dis3_CSD2"/>
</dbReference>
<evidence type="ECO:0000259" key="14">
    <source>
        <dbReference type="SMART" id="SM00955"/>
    </source>
</evidence>
<dbReference type="GO" id="GO:0010587">
    <property type="term" value="P:miRNA catabolic process"/>
    <property type="evidence" value="ECO:0007669"/>
    <property type="project" value="TreeGrafter"/>
</dbReference>
<dbReference type="SUPFAM" id="SSF50249">
    <property type="entry name" value="Nucleic acid-binding proteins"/>
    <property type="match status" value="3"/>
</dbReference>
<feature type="region of interest" description="Disordered" evidence="12">
    <location>
        <begin position="499"/>
        <end position="559"/>
    </location>
</feature>
<dbReference type="Pfam" id="PF17216">
    <property type="entry name" value="Rrp44_CSD1"/>
    <property type="match status" value="1"/>
</dbReference>
<dbReference type="Gene3D" id="2.40.50.690">
    <property type="match status" value="1"/>
</dbReference>
<keyword evidence="6" id="KW-0378">Hydrolase</keyword>
<evidence type="ECO:0000259" key="13">
    <source>
        <dbReference type="SMART" id="SM00322"/>
    </source>
</evidence>
<feature type="compositionally biased region" description="Polar residues" evidence="12">
    <location>
        <begin position="499"/>
        <end position="518"/>
    </location>
</feature>
<feature type="compositionally biased region" description="Polar residues" evidence="12">
    <location>
        <begin position="145"/>
        <end position="160"/>
    </location>
</feature>
<keyword evidence="8" id="KW-0460">Magnesium</keyword>
<dbReference type="CDD" id="cd22408">
    <property type="entry name" value="KH-I_Vigilin_rpt4"/>
    <property type="match status" value="1"/>
</dbReference>
<dbReference type="Proteomes" id="UP000828390">
    <property type="component" value="Unassembled WGS sequence"/>
</dbReference>
<dbReference type="InterPro" id="IPR004087">
    <property type="entry name" value="KH_dom"/>
</dbReference>
<dbReference type="PANTHER" id="PTHR23355:SF9">
    <property type="entry name" value="DIS3-LIKE EXONUCLEASE 2"/>
    <property type="match status" value="1"/>
</dbReference>